<evidence type="ECO:0000313" key="3">
    <source>
        <dbReference type="WBParaSite" id="HNAJ_0000702601-mRNA-1"/>
    </source>
</evidence>
<evidence type="ECO:0000313" key="2">
    <source>
        <dbReference type="Proteomes" id="UP000278807"/>
    </source>
</evidence>
<dbReference type="EMBL" id="UZAE01009724">
    <property type="protein sequence ID" value="VDO02882.1"/>
    <property type="molecule type" value="Genomic_DNA"/>
</dbReference>
<proteinExistence type="predicted"/>
<keyword evidence="2" id="KW-1185">Reference proteome</keyword>
<name>A0A0R3TIY5_RODNA</name>
<dbReference type="AlphaFoldDB" id="A0A0R3TIY5"/>
<organism evidence="3">
    <name type="scientific">Rodentolepis nana</name>
    <name type="common">Dwarf tapeworm</name>
    <name type="synonym">Hymenolepis nana</name>
    <dbReference type="NCBI Taxonomy" id="102285"/>
    <lineage>
        <taxon>Eukaryota</taxon>
        <taxon>Metazoa</taxon>
        <taxon>Spiralia</taxon>
        <taxon>Lophotrochozoa</taxon>
        <taxon>Platyhelminthes</taxon>
        <taxon>Cestoda</taxon>
        <taxon>Eucestoda</taxon>
        <taxon>Cyclophyllidea</taxon>
        <taxon>Hymenolepididae</taxon>
        <taxon>Rodentolepis</taxon>
    </lineage>
</organism>
<dbReference type="OrthoDB" id="6271936at2759"/>
<protein>
    <submittedName>
        <fullName evidence="1 3">Uncharacterized protein</fullName>
    </submittedName>
</protein>
<accession>A0A0R3TIY5</accession>
<sequence>MCSFLLIFVIIFAILAAVILVISSFLAAELCPYVWQAKGVNQSDYVLNSFVDQNWPPISNDLLDMPAPNNVLFAIGNTCKPTPSTDPKLLPSIGVNKIANLTKLSDDPNIVEKFEEMSKDMADQISASIDPQMITSIEELRRMKDVLTQFLQTVEADKAVVELKKFTEVKIEELRDLRRGVNDPTQANKLTTAIDDLEKLMSKVKEVQRGYEGVDAKNRLPTELEDYLNKVKDILEVRFRYKISLFLTTP</sequence>
<dbReference type="Proteomes" id="UP000278807">
    <property type="component" value="Unassembled WGS sequence"/>
</dbReference>
<reference evidence="3" key="1">
    <citation type="submission" date="2017-02" db="UniProtKB">
        <authorList>
            <consortium name="WormBaseParasite"/>
        </authorList>
    </citation>
    <scope>IDENTIFICATION</scope>
</reference>
<gene>
    <name evidence="1" type="ORF">HNAJ_LOCUS7022</name>
</gene>
<reference evidence="1 2" key="2">
    <citation type="submission" date="2018-11" db="EMBL/GenBank/DDBJ databases">
        <authorList>
            <consortium name="Pathogen Informatics"/>
        </authorList>
    </citation>
    <scope>NUCLEOTIDE SEQUENCE [LARGE SCALE GENOMIC DNA]</scope>
</reference>
<evidence type="ECO:0000313" key="1">
    <source>
        <dbReference type="EMBL" id="VDO02882.1"/>
    </source>
</evidence>
<dbReference type="WBParaSite" id="HNAJ_0000702601-mRNA-1">
    <property type="protein sequence ID" value="HNAJ_0000702601-mRNA-1"/>
    <property type="gene ID" value="HNAJ_0000702601"/>
</dbReference>